<reference evidence="1" key="1">
    <citation type="submission" date="2014-09" db="EMBL/GenBank/DDBJ databases">
        <authorList>
            <person name="Magalhaes I.L.F."/>
            <person name="Oliveira U."/>
            <person name="Santos F.R."/>
            <person name="Vidigal T.H.D.A."/>
            <person name="Brescovit A.D."/>
            <person name="Santos A.J."/>
        </authorList>
    </citation>
    <scope>NUCLEOTIDE SEQUENCE</scope>
    <source>
        <tissue evidence="1">Shoot tissue taken approximately 20 cm above the soil surface</tissue>
    </source>
</reference>
<evidence type="ECO:0000313" key="1">
    <source>
        <dbReference type="EMBL" id="JAD39089.1"/>
    </source>
</evidence>
<dbReference type="AlphaFoldDB" id="A0A0A8ZIA7"/>
<protein>
    <submittedName>
        <fullName evidence="1">Uncharacterized protein</fullName>
    </submittedName>
</protein>
<proteinExistence type="predicted"/>
<accession>A0A0A8ZIA7</accession>
<dbReference type="EMBL" id="GBRH01258806">
    <property type="protein sequence ID" value="JAD39089.1"/>
    <property type="molecule type" value="Transcribed_RNA"/>
</dbReference>
<sequence length="18" mass="2085">MRAAIFFKKLSDNIFVLA</sequence>
<reference evidence="1" key="2">
    <citation type="journal article" date="2015" name="Data Brief">
        <title>Shoot transcriptome of the giant reed, Arundo donax.</title>
        <authorList>
            <person name="Barrero R.A."/>
            <person name="Guerrero F.D."/>
            <person name="Moolhuijzen P."/>
            <person name="Goolsby J.A."/>
            <person name="Tidwell J."/>
            <person name="Bellgard S.E."/>
            <person name="Bellgard M.I."/>
        </authorList>
    </citation>
    <scope>NUCLEOTIDE SEQUENCE</scope>
    <source>
        <tissue evidence="1">Shoot tissue taken approximately 20 cm above the soil surface</tissue>
    </source>
</reference>
<name>A0A0A8ZIA7_ARUDO</name>
<organism evidence="1">
    <name type="scientific">Arundo donax</name>
    <name type="common">Giant reed</name>
    <name type="synonym">Donax arundinaceus</name>
    <dbReference type="NCBI Taxonomy" id="35708"/>
    <lineage>
        <taxon>Eukaryota</taxon>
        <taxon>Viridiplantae</taxon>
        <taxon>Streptophyta</taxon>
        <taxon>Embryophyta</taxon>
        <taxon>Tracheophyta</taxon>
        <taxon>Spermatophyta</taxon>
        <taxon>Magnoliopsida</taxon>
        <taxon>Liliopsida</taxon>
        <taxon>Poales</taxon>
        <taxon>Poaceae</taxon>
        <taxon>PACMAD clade</taxon>
        <taxon>Arundinoideae</taxon>
        <taxon>Arundineae</taxon>
        <taxon>Arundo</taxon>
    </lineage>
</organism>